<sequence length="173" mass="18694">MAQVINVVLFGIGNAGSALINKVVKKSKNAQPDAAQLRFPVITNSTVAFFEKEGADYAWEANFIQFAIPFKLDDVLEYVIDNDLQNLIAVDATPSAALAAEYPGLLRTGFSIVSINESLPFLPDSFEKGIKFLADGRGLAHKFIRTGFQDKEAAADALYAAILEVAGKVKELV</sequence>
<evidence type="ECO:0000259" key="1">
    <source>
        <dbReference type="Pfam" id="PF03447"/>
    </source>
</evidence>
<dbReference type="RefSeq" id="WP_143371887.1">
    <property type="nucleotide sequence ID" value="NZ_VJVZ01000002.1"/>
</dbReference>
<proteinExistence type="predicted"/>
<dbReference type="SUPFAM" id="SSF51735">
    <property type="entry name" value="NAD(P)-binding Rossmann-fold domains"/>
    <property type="match status" value="1"/>
</dbReference>
<evidence type="ECO:0000313" key="2">
    <source>
        <dbReference type="EMBL" id="TRW26384.1"/>
    </source>
</evidence>
<name>A0A552V7E6_9FLAO</name>
<dbReference type="EMBL" id="VJVZ01000002">
    <property type="protein sequence ID" value="TRW26384.1"/>
    <property type="molecule type" value="Genomic_DNA"/>
</dbReference>
<dbReference type="GO" id="GO:0016491">
    <property type="term" value="F:oxidoreductase activity"/>
    <property type="evidence" value="ECO:0007669"/>
    <property type="project" value="InterPro"/>
</dbReference>
<accession>A0A552V7E6</accession>
<dbReference type="OrthoDB" id="9799110at2"/>
<protein>
    <recommendedName>
        <fullName evidence="1">Aspartate/homoserine dehydrogenase NAD-binding domain-containing protein</fullName>
    </recommendedName>
</protein>
<organism evidence="2 3">
    <name type="scientific">Flavobacterium zepuense</name>
    <dbReference type="NCBI Taxonomy" id="2593302"/>
    <lineage>
        <taxon>Bacteria</taxon>
        <taxon>Pseudomonadati</taxon>
        <taxon>Bacteroidota</taxon>
        <taxon>Flavobacteriia</taxon>
        <taxon>Flavobacteriales</taxon>
        <taxon>Flavobacteriaceae</taxon>
        <taxon>Flavobacterium</taxon>
    </lineage>
</organism>
<dbReference type="Proteomes" id="UP000320643">
    <property type="component" value="Unassembled WGS sequence"/>
</dbReference>
<dbReference type="GO" id="GO:0050661">
    <property type="term" value="F:NADP binding"/>
    <property type="evidence" value="ECO:0007669"/>
    <property type="project" value="InterPro"/>
</dbReference>
<feature type="domain" description="Aspartate/homoserine dehydrogenase NAD-binding" evidence="1">
    <location>
        <begin position="11"/>
        <end position="118"/>
    </location>
</feature>
<reference evidence="2 3" key="1">
    <citation type="submission" date="2019-07" db="EMBL/GenBank/DDBJ databases">
        <title>Flavobacterium sp. nov., isolated from glacier ice.</title>
        <authorList>
            <person name="Liu Q."/>
            <person name="Xin Y.-H."/>
        </authorList>
    </citation>
    <scope>NUCLEOTIDE SEQUENCE [LARGE SCALE GENOMIC DNA]</scope>
    <source>
        <strain evidence="2 3">ZT4R6</strain>
    </source>
</reference>
<dbReference type="InterPro" id="IPR005106">
    <property type="entry name" value="Asp/hSer_DH_NAD-bd"/>
</dbReference>
<comment type="caution">
    <text evidence="2">The sequence shown here is derived from an EMBL/GenBank/DDBJ whole genome shotgun (WGS) entry which is preliminary data.</text>
</comment>
<gene>
    <name evidence="2" type="ORF">FMM05_03110</name>
</gene>
<evidence type="ECO:0000313" key="3">
    <source>
        <dbReference type="Proteomes" id="UP000320643"/>
    </source>
</evidence>
<dbReference type="AlphaFoldDB" id="A0A552V7E6"/>
<dbReference type="Gene3D" id="3.40.50.720">
    <property type="entry name" value="NAD(P)-binding Rossmann-like Domain"/>
    <property type="match status" value="1"/>
</dbReference>
<dbReference type="Pfam" id="PF03447">
    <property type="entry name" value="NAD_binding_3"/>
    <property type="match status" value="1"/>
</dbReference>
<dbReference type="InterPro" id="IPR036291">
    <property type="entry name" value="NAD(P)-bd_dom_sf"/>
</dbReference>
<keyword evidence="3" id="KW-1185">Reference proteome</keyword>